<dbReference type="SUPFAM" id="SSF51445">
    <property type="entry name" value="(Trans)glycosidases"/>
    <property type="match status" value="1"/>
</dbReference>
<feature type="signal peptide" evidence="2">
    <location>
        <begin position="1"/>
        <end position="19"/>
    </location>
</feature>
<name>A0ABM8EKS7_9BACT</name>
<evidence type="ECO:0000313" key="4">
    <source>
        <dbReference type="EMBL" id="BDV43046.1"/>
    </source>
</evidence>
<reference evidence="4 5" key="1">
    <citation type="submission" date="2022-12" db="EMBL/GenBank/DDBJ databases">
        <title>Polyphasic characterization of Geotalea uranireducens NIT-SL11 newly isolated from a complex of sewage sludge and microbially reduced graphene oxide.</title>
        <authorList>
            <person name="Xie L."/>
            <person name="Yoshida N."/>
            <person name="Meng L."/>
        </authorList>
    </citation>
    <scope>NUCLEOTIDE SEQUENCE [LARGE SCALE GENOMIC DNA]</scope>
    <source>
        <strain evidence="4 5">NIT-SL11</strain>
    </source>
</reference>
<feature type="chain" id="PRO_5047086444" description="DUF6298 domain-containing protein" evidence="2">
    <location>
        <begin position="20"/>
        <end position="489"/>
    </location>
</feature>
<proteinExistence type="predicted"/>
<sequence>MRLWLVALVLCSIAATALAAEIPTAGPLRQCTTNPRYFCDARGRVVLLTGSHTWDNFQDVQVNPTTEPFDYGAYLDFLRRNNHNFFRLWVWEQGWGAADLTAPISFTPLSYRRTGPGLALDGKPKFDLHSFDEGYFRRLRERVVQARDRGIYVSVMLFNGWSVDGKSLGGGNPWRGHPFNRANNIDGVDGDGSDTGFGLASHTLANSTVVRLQEAYVKKVIDTLNDLDNVLWEISNESPPGSEKWQYHFIRFIKEYEARKPFRHPVGMTVVYPGGDNRALRRSPADWISPNDGRNGSYKTDPPEGDGTKVIVSDTDHLWGIGGDHKWVWKSFLRGLNPIFMDPYKVKDIVGDLPAGYEFSSPEFVAVRRNLGYVRAYADRLDLAGLQPRRDLSSTGYCLARPGAAYLVYQPAGLSFTVYLEPGSYRAEWLDPNRGTTGHDEVVVKTAGWQRCYLPYYIADDAVLLLERAGLAAAEQGGNGHAQRTDDRR</sequence>
<evidence type="ECO:0000256" key="2">
    <source>
        <dbReference type="SAM" id="SignalP"/>
    </source>
</evidence>
<dbReference type="Proteomes" id="UP001317705">
    <property type="component" value="Chromosome"/>
</dbReference>
<dbReference type="Gene3D" id="3.20.20.80">
    <property type="entry name" value="Glycosidases"/>
    <property type="match status" value="1"/>
</dbReference>
<gene>
    <name evidence="4" type="ORF">GURASL_19690</name>
</gene>
<protein>
    <recommendedName>
        <fullName evidence="3">DUF6298 domain-containing protein</fullName>
    </recommendedName>
</protein>
<evidence type="ECO:0000256" key="1">
    <source>
        <dbReference type="SAM" id="MobiDB-lite"/>
    </source>
</evidence>
<dbReference type="InterPro" id="IPR017853">
    <property type="entry name" value="GH"/>
</dbReference>
<dbReference type="Pfam" id="PF19815">
    <property type="entry name" value="DUF6298"/>
    <property type="match status" value="1"/>
</dbReference>
<dbReference type="EMBL" id="AP027151">
    <property type="protein sequence ID" value="BDV43046.1"/>
    <property type="molecule type" value="Genomic_DNA"/>
</dbReference>
<keyword evidence="5" id="KW-1185">Reference proteome</keyword>
<evidence type="ECO:0000313" key="5">
    <source>
        <dbReference type="Proteomes" id="UP001317705"/>
    </source>
</evidence>
<dbReference type="InterPro" id="IPR046265">
    <property type="entry name" value="DUF6298"/>
</dbReference>
<feature type="region of interest" description="Disordered" evidence="1">
    <location>
        <begin position="282"/>
        <end position="306"/>
    </location>
</feature>
<accession>A0ABM8EKS7</accession>
<organism evidence="4 5">
    <name type="scientific">Geotalea uraniireducens</name>
    <dbReference type="NCBI Taxonomy" id="351604"/>
    <lineage>
        <taxon>Bacteria</taxon>
        <taxon>Pseudomonadati</taxon>
        <taxon>Thermodesulfobacteriota</taxon>
        <taxon>Desulfuromonadia</taxon>
        <taxon>Geobacterales</taxon>
        <taxon>Geobacteraceae</taxon>
        <taxon>Geotalea</taxon>
    </lineage>
</organism>
<dbReference type="RefSeq" id="WP_281999162.1">
    <property type="nucleotide sequence ID" value="NZ_AP027151.1"/>
</dbReference>
<keyword evidence="2" id="KW-0732">Signal</keyword>
<evidence type="ECO:0000259" key="3">
    <source>
        <dbReference type="Pfam" id="PF19815"/>
    </source>
</evidence>
<feature type="domain" description="DUF6298" evidence="3">
    <location>
        <begin position="106"/>
        <end position="269"/>
    </location>
</feature>